<sequence length="287" mass="33018">MPKLNFNQIKHYWSVIKYEVKWRWEDIKHEHTAGIPDDPNEPKPVKVKIPISIRLRCLKNAIIQTGIDMKNSTIETMQLVGLKSKKEPELPQNDEQAVQTNDQILHPNNLSSSQNNIRGPMSPSEDWHSIQEKFQHFVRTRFTLVQSSIRQFLIGYNEGMGRDLETFKKKQNMSDLLGASEMINKEDWMNKIKTMAGGLRKFREEMHGIAVIKEDDTLLKEDLEKAKMIQQKDSHLNLFPGSFDISNVREQVKSKANDLDTSSATTNTNESTTDVNRIIAPKQNTSS</sequence>
<comment type="caution">
    <text evidence="2">The sequence shown here is derived from an EMBL/GenBank/DDBJ whole genome shotgun (WGS) entry which is preliminary data.</text>
</comment>
<feature type="compositionally biased region" description="Polar residues" evidence="1">
    <location>
        <begin position="106"/>
        <end position="117"/>
    </location>
</feature>
<dbReference type="RefSeq" id="XP_044555462.1">
    <property type="nucleotide sequence ID" value="XM_044697032.1"/>
</dbReference>
<protein>
    <submittedName>
        <fullName evidence="2">Uncharacterized protein</fullName>
    </submittedName>
</protein>
<gene>
    <name evidence="2" type="ORF">C9374_007099</name>
</gene>
<proteinExistence type="predicted"/>
<accession>A0AA88H2X9</accession>
<evidence type="ECO:0000256" key="1">
    <source>
        <dbReference type="SAM" id="MobiDB-lite"/>
    </source>
</evidence>
<evidence type="ECO:0000313" key="3">
    <source>
        <dbReference type="Proteomes" id="UP000816034"/>
    </source>
</evidence>
<evidence type="ECO:0000313" key="2">
    <source>
        <dbReference type="EMBL" id="KAG2393568.1"/>
    </source>
</evidence>
<dbReference type="EMBL" id="PYSW02000002">
    <property type="protein sequence ID" value="KAG2393568.1"/>
    <property type="molecule type" value="Genomic_DNA"/>
</dbReference>
<dbReference type="Proteomes" id="UP000816034">
    <property type="component" value="Unassembled WGS sequence"/>
</dbReference>
<organism evidence="2 3">
    <name type="scientific">Naegleria lovaniensis</name>
    <name type="common">Amoeba</name>
    <dbReference type="NCBI Taxonomy" id="51637"/>
    <lineage>
        <taxon>Eukaryota</taxon>
        <taxon>Discoba</taxon>
        <taxon>Heterolobosea</taxon>
        <taxon>Tetramitia</taxon>
        <taxon>Eutetramitia</taxon>
        <taxon>Vahlkampfiidae</taxon>
        <taxon>Naegleria</taxon>
    </lineage>
</organism>
<feature type="region of interest" description="Disordered" evidence="1">
    <location>
        <begin position="106"/>
        <end position="125"/>
    </location>
</feature>
<name>A0AA88H2X9_NAELO</name>
<keyword evidence="3" id="KW-1185">Reference proteome</keyword>
<dbReference type="GeneID" id="68099553"/>
<reference evidence="2 3" key="1">
    <citation type="journal article" date="2018" name="BMC Genomics">
        <title>The genome of Naegleria lovaniensis, the basis for a comparative approach to unravel pathogenicity factors of the human pathogenic amoeba N. fowleri.</title>
        <authorList>
            <person name="Liechti N."/>
            <person name="Schurch N."/>
            <person name="Bruggmann R."/>
            <person name="Wittwer M."/>
        </authorList>
    </citation>
    <scope>NUCLEOTIDE SEQUENCE [LARGE SCALE GENOMIC DNA]</scope>
    <source>
        <strain evidence="2 3">ATCC 30569</strain>
    </source>
</reference>
<dbReference type="AlphaFoldDB" id="A0AA88H2X9"/>